<evidence type="ECO:0000313" key="2">
    <source>
        <dbReference type="Proteomes" id="UP001054252"/>
    </source>
</evidence>
<dbReference type="Proteomes" id="UP001054252">
    <property type="component" value="Unassembled WGS sequence"/>
</dbReference>
<dbReference type="AlphaFoldDB" id="A0AAV5KQI8"/>
<proteinExistence type="predicted"/>
<dbReference type="SUPFAM" id="SSF56672">
    <property type="entry name" value="DNA/RNA polymerases"/>
    <property type="match status" value="1"/>
</dbReference>
<keyword evidence="2" id="KW-1185">Reference proteome</keyword>
<sequence>MEHVSKFLDAMGAHVGDRDLCLHEFFKSLSDKAYTWYTTLLPSSIRSWDEMEFPSEGLSSLFLALLASKVAISMLLAIFYDEFVIFKEATVSRPMGTVLLTWSDIKDNPDMDIRSILKHKRCMGPFSHMRDGPIASSPAMPSDCSLVSVEKNTFINLLALSNESKCLTLEAKNKVLAEHLESFGEVGYITSPDKLPTLHEAQLVLTFFESLEDIDLGDNPSNPKYVHISTTLFADERAKMNDLLREYKDVFAWNYDKMPGLDPALVAHSLNVNPKVKLVVQLNCAFHAEIIIKIKEEVEKLLATGFITSTKKPTWLANIVPVWKKNGQIRCEMYSLMDGSGRYYHISRLLKVYLSTFNKVVGALVT</sequence>
<organism evidence="1 2">
    <name type="scientific">Rubroshorea leprosula</name>
    <dbReference type="NCBI Taxonomy" id="152421"/>
    <lineage>
        <taxon>Eukaryota</taxon>
        <taxon>Viridiplantae</taxon>
        <taxon>Streptophyta</taxon>
        <taxon>Embryophyta</taxon>
        <taxon>Tracheophyta</taxon>
        <taxon>Spermatophyta</taxon>
        <taxon>Magnoliopsida</taxon>
        <taxon>eudicotyledons</taxon>
        <taxon>Gunneridae</taxon>
        <taxon>Pentapetalae</taxon>
        <taxon>rosids</taxon>
        <taxon>malvids</taxon>
        <taxon>Malvales</taxon>
        <taxon>Dipterocarpaceae</taxon>
        <taxon>Rubroshorea</taxon>
    </lineage>
</organism>
<accession>A0AAV5KQI8</accession>
<gene>
    <name evidence="1" type="ORF">SLEP1_g36015</name>
</gene>
<evidence type="ECO:0000313" key="1">
    <source>
        <dbReference type="EMBL" id="GKV26780.1"/>
    </source>
</evidence>
<dbReference type="Gene3D" id="3.10.10.10">
    <property type="entry name" value="HIV Type 1 Reverse Transcriptase, subunit A, domain 1"/>
    <property type="match status" value="1"/>
</dbReference>
<dbReference type="EMBL" id="BPVZ01000073">
    <property type="protein sequence ID" value="GKV26780.1"/>
    <property type="molecule type" value="Genomic_DNA"/>
</dbReference>
<name>A0AAV5KQI8_9ROSI</name>
<dbReference type="InterPro" id="IPR043502">
    <property type="entry name" value="DNA/RNA_pol_sf"/>
</dbReference>
<comment type="caution">
    <text evidence="1">The sequence shown here is derived from an EMBL/GenBank/DDBJ whole genome shotgun (WGS) entry which is preliminary data.</text>
</comment>
<reference evidence="1 2" key="1">
    <citation type="journal article" date="2021" name="Commun. Biol.">
        <title>The genome of Shorea leprosula (Dipterocarpaceae) highlights the ecological relevance of drought in aseasonal tropical rainforests.</title>
        <authorList>
            <person name="Ng K.K.S."/>
            <person name="Kobayashi M.J."/>
            <person name="Fawcett J.A."/>
            <person name="Hatakeyama M."/>
            <person name="Paape T."/>
            <person name="Ng C.H."/>
            <person name="Ang C.C."/>
            <person name="Tnah L.H."/>
            <person name="Lee C.T."/>
            <person name="Nishiyama T."/>
            <person name="Sese J."/>
            <person name="O'Brien M.J."/>
            <person name="Copetti D."/>
            <person name="Mohd Noor M.I."/>
            <person name="Ong R.C."/>
            <person name="Putra M."/>
            <person name="Sireger I.Z."/>
            <person name="Indrioko S."/>
            <person name="Kosugi Y."/>
            <person name="Izuno A."/>
            <person name="Isagi Y."/>
            <person name="Lee S.L."/>
            <person name="Shimizu K.K."/>
        </authorList>
    </citation>
    <scope>NUCLEOTIDE SEQUENCE [LARGE SCALE GENOMIC DNA]</scope>
    <source>
        <strain evidence="1">214</strain>
    </source>
</reference>
<protein>
    <submittedName>
        <fullName evidence="1">Uncharacterized protein</fullName>
    </submittedName>
</protein>